<evidence type="ECO:0000313" key="2">
    <source>
        <dbReference type="Proteomes" id="UP001152561"/>
    </source>
</evidence>
<dbReference type="AlphaFoldDB" id="A0A9Q1MFF7"/>
<reference evidence="2" key="1">
    <citation type="journal article" date="2023" name="Proc. Natl. Acad. Sci. U.S.A.">
        <title>Genomic and structural basis for evolution of tropane alkaloid biosynthesis.</title>
        <authorList>
            <person name="Wanga Y.-J."/>
            <person name="Taina T."/>
            <person name="Yua J.-Y."/>
            <person name="Lia J."/>
            <person name="Xua B."/>
            <person name="Chenc J."/>
            <person name="D'Auriad J.C."/>
            <person name="Huanga J.-P."/>
            <person name="Huanga S.-X."/>
        </authorList>
    </citation>
    <scope>NUCLEOTIDE SEQUENCE [LARGE SCALE GENOMIC DNA]</scope>
    <source>
        <strain evidence="2">cv. KIB-2019</strain>
    </source>
</reference>
<protein>
    <submittedName>
        <fullName evidence="1">Uncharacterized protein</fullName>
    </submittedName>
</protein>
<dbReference type="OrthoDB" id="1934555at2759"/>
<comment type="caution">
    <text evidence="1">The sequence shown here is derived from an EMBL/GenBank/DDBJ whole genome shotgun (WGS) entry which is preliminary data.</text>
</comment>
<dbReference type="PANTHER" id="PTHR34371">
    <property type="entry name" value="OS01G0551000 PROTEIN"/>
    <property type="match status" value="1"/>
</dbReference>
<name>A0A9Q1MFF7_9SOLA</name>
<dbReference type="EMBL" id="JAJAGQ010000008">
    <property type="protein sequence ID" value="KAJ8556245.1"/>
    <property type="molecule type" value="Genomic_DNA"/>
</dbReference>
<evidence type="ECO:0000313" key="1">
    <source>
        <dbReference type="EMBL" id="KAJ8556245.1"/>
    </source>
</evidence>
<accession>A0A9Q1MFF7</accession>
<dbReference type="PANTHER" id="PTHR34371:SF2">
    <property type="entry name" value="DUF688 FAMILY PROTEIN"/>
    <property type="match status" value="1"/>
</dbReference>
<proteinExistence type="predicted"/>
<sequence>MAAEEPSNYSTPKLPLSLSTPTMKLKYSSQHSTGILTPPLNTTLVSIPFKWEEQPGKPRPCTDLIISIFNDHKPKCLEPPPARLYYLENTKMPSPTTVLDGPYSNIERGQLGTLVLYNKNNKVRSSRGYWWHRFVKRRRVGGGNRKETGVGEGNFVFSSSSHVDSTNSSVKMARDRRNAKSNSHILASIYEGFKQVIPWKGKKSKKEVIIDIGTPPQAAMTIDLELQASFEFFLSHRMSSYN</sequence>
<dbReference type="Proteomes" id="UP001152561">
    <property type="component" value="Unassembled WGS sequence"/>
</dbReference>
<keyword evidence="2" id="KW-1185">Reference proteome</keyword>
<gene>
    <name evidence="1" type="ORF">K7X08_023003</name>
</gene>
<organism evidence="1 2">
    <name type="scientific">Anisodus acutangulus</name>
    <dbReference type="NCBI Taxonomy" id="402998"/>
    <lineage>
        <taxon>Eukaryota</taxon>
        <taxon>Viridiplantae</taxon>
        <taxon>Streptophyta</taxon>
        <taxon>Embryophyta</taxon>
        <taxon>Tracheophyta</taxon>
        <taxon>Spermatophyta</taxon>
        <taxon>Magnoliopsida</taxon>
        <taxon>eudicotyledons</taxon>
        <taxon>Gunneridae</taxon>
        <taxon>Pentapetalae</taxon>
        <taxon>asterids</taxon>
        <taxon>lamiids</taxon>
        <taxon>Solanales</taxon>
        <taxon>Solanaceae</taxon>
        <taxon>Solanoideae</taxon>
        <taxon>Hyoscyameae</taxon>
        <taxon>Anisodus</taxon>
    </lineage>
</organism>